<dbReference type="InterPro" id="IPR020846">
    <property type="entry name" value="MFS_dom"/>
</dbReference>
<proteinExistence type="predicted"/>
<accession>A0A1E3I5U3</accession>
<dbReference type="OrthoDB" id="440553at2759"/>
<gene>
    <name evidence="9" type="ORF">L202_00035</name>
</gene>
<dbReference type="PANTHER" id="PTHR23506:SF23">
    <property type="entry name" value="GH10249P"/>
    <property type="match status" value="1"/>
</dbReference>
<feature type="transmembrane region" description="Helical" evidence="7">
    <location>
        <begin position="130"/>
        <end position="148"/>
    </location>
</feature>
<feature type="region of interest" description="Disordered" evidence="6">
    <location>
        <begin position="474"/>
        <end position="502"/>
    </location>
</feature>
<dbReference type="Pfam" id="PF07690">
    <property type="entry name" value="MFS_1"/>
    <property type="match status" value="1"/>
</dbReference>
<keyword evidence="2" id="KW-0813">Transport</keyword>
<feature type="transmembrane region" description="Helical" evidence="7">
    <location>
        <begin position="160"/>
        <end position="183"/>
    </location>
</feature>
<feature type="transmembrane region" description="Helical" evidence="7">
    <location>
        <begin position="189"/>
        <end position="208"/>
    </location>
</feature>
<evidence type="ECO:0000256" key="6">
    <source>
        <dbReference type="SAM" id="MobiDB-lite"/>
    </source>
</evidence>
<dbReference type="RefSeq" id="XP_018997803.1">
    <property type="nucleotide sequence ID" value="XM_019133098.1"/>
</dbReference>
<keyword evidence="4 7" id="KW-1133">Transmembrane helix</keyword>
<dbReference type="InterPro" id="IPR011701">
    <property type="entry name" value="MFS"/>
</dbReference>
<dbReference type="AlphaFoldDB" id="A0A1E3I5U3"/>
<organism evidence="9 10">
    <name type="scientific">Cryptococcus amylolentus CBS 6039</name>
    <dbReference type="NCBI Taxonomy" id="1295533"/>
    <lineage>
        <taxon>Eukaryota</taxon>
        <taxon>Fungi</taxon>
        <taxon>Dikarya</taxon>
        <taxon>Basidiomycota</taxon>
        <taxon>Agaricomycotina</taxon>
        <taxon>Tremellomycetes</taxon>
        <taxon>Tremellales</taxon>
        <taxon>Cryptococcaceae</taxon>
        <taxon>Cryptococcus</taxon>
    </lineage>
</organism>
<dbReference type="GO" id="GO:0022857">
    <property type="term" value="F:transmembrane transporter activity"/>
    <property type="evidence" value="ECO:0007669"/>
    <property type="project" value="InterPro"/>
</dbReference>
<feature type="transmembrane region" description="Helical" evidence="7">
    <location>
        <begin position="74"/>
        <end position="93"/>
    </location>
</feature>
<feature type="transmembrane region" description="Helical" evidence="7">
    <location>
        <begin position="347"/>
        <end position="366"/>
    </location>
</feature>
<evidence type="ECO:0000313" key="9">
    <source>
        <dbReference type="EMBL" id="ODN84000.1"/>
    </source>
</evidence>
<reference evidence="9 10" key="1">
    <citation type="submission" date="2016-06" db="EMBL/GenBank/DDBJ databases">
        <title>Evolution of pathogenesis and genome organization in the Tremellales.</title>
        <authorList>
            <person name="Cuomo C."/>
            <person name="Litvintseva A."/>
            <person name="Heitman J."/>
            <person name="Chen Y."/>
            <person name="Sun S."/>
            <person name="Springer D."/>
            <person name="Dromer F."/>
            <person name="Young S."/>
            <person name="Zeng Q."/>
            <person name="Chapman S."/>
            <person name="Gujja S."/>
            <person name="Saif S."/>
            <person name="Birren B."/>
        </authorList>
    </citation>
    <scope>NUCLEOTIDE SEQUENCE [LARGE SCALE GENOMIC DNA]</scope>
    <source>
        <strain evidence="9 10">CBS 6039</strain>
    </source>
</reference>
<dbReference type="SUPFAM" id="SSF103473">
    <property type="entry name" value="MFS general substrate transporter"/>
    <property type="match status" value="1"/>
</dbReference>
<feature type="transmembrane region" description="Helical" evidence="7">
    <location>
        <begin position="410"/>
        <end position="432"/>
    </location>
</feature>
<evidence type="ECO:0000256" key="7">
    <source>
        <dbReference type="SAM" id="Phobius"/>
    </source>
</evidence>
<dbReference type="InterPro" id="IPR036259">
    <property type="entry name" value="MFS_trans_sf"/>
</dbReference>
<evidence type="ECO:0000256" key="1">
    <source>
        <dbReference type="ARBA" id="ARBA00004141"/>
    </source>
</evidence>
<dbReference type="PANTHER" id="PTHR23506">
    <property type="entry name" value="GH10249P"/>
    <property type="match status" value="1"/>
</dbReference>
<feature type="compositionally biased region" description="Basic and acidic residues" evidence="6">
    <location>
        <begin position="476"/>
        <end position="495"/>
    </location>
</feature>
<keyword evidence="10" id="KW-1185">Reference proteome</keyword>
<comment type="caution">
    <text evidence="9">The sequence shown here is derived from an EMBL/GenBank/DDBJ whole genome shotgun (WGS) entry which is preliminary data.</text>
</comment>
<evidence type="ECO:0000313" key="10">
    <source>
        <dbReference type="Proteomes" id="UP000094065"/>
    </source>
</evidence>
<feature type="transmembrane region" description="Helical" evidence="7">
    <location>
        <begin position="29"/>
        <end position="54"/>
    </location>
</feature>
<feature type="domain" description="Major facilitator superfamily (MFS) profile" evidence="8">
    <location>
        <begin position="32"/>
        <end position="464"/>
    </location>
</feature>
<dbReference type="CDD" id="cd17325">
    <property type="entry name" value="MFS_MdtG_SLC18_like"/>
    <property type="match status" value="1"/>
</dbReference>
<dbReference type="Proteomes" id="UP000094065">
    <property type="component" value="Unassembled WGS sequence"/>
</dbReference>
<evidence type="ECO:0000259" key="8">
    <source>
        <dbReference type="PROSITE" id="PS50850"/>
    </source>
</evidence>
<sequence>MTKKLDGAAGQVSTEGRTLPWGARWRNSAWYITLVVTFGVAIDTLVYAIVVPVLPYRLQSLNYSNISSLTSWLLFAYSAGIFTCTLPVSYFFHRYPYRRAPLIGAVFTMMLALLLFMLAEPYWCMVLSRFVQGAASTVVWCLGFALICENVKEENVGRQLGYAMAGLSMGQSIAPPIGGALYQHLGWKAPLIFCEILCFIDLVLRLFILENTTIRQFHEERFNLPPGSLKPTIVDGQVVMPDNPGIEDTSCMALTEAEKETMMGEGLKPGHVVGALCKSPRGITAFMSMFVFGIITGLLEPTLTLRVQELWDKNSGFVGLVYLAAAAPTFFAGPIVGACSDRFGAEFIMLPCMILVLPWIPLMLLTGSLPGFIIFFALVNLMITCAMNPAGLEVTMVARDIKGLSEIHQFGALQIAFAISTAVGTTIGGQFYDRIPNGWSAVIWFAFGIAVAVLPLIFFFSGNRPLVKRVFGKGGKRGDGEEERASGDRLREEKGSLAGLEV</sequence>
<evidence type="ECO:0000256" key="5">
    <source>
        <dbReference type="ARBA" id="ARBA00023136"/>
    </source>
</evidence>
<feature type="transmembrane region" description="Helical" evidence="7">
    <location>
        <begin position="319"/>
        <end position="340"/>
    </location>
</feature>
<feature type="transmembrane region" description="Helical" evidence="7">
    <location>
        <begin position="372"/>
        <end position="398"/>
    </location>
</feature>
<feature type="transmembrane region" description="Helical" evidence="7">
    <location>
        <begin position="100"/>
        <end position="118"/>
    </location>
</feature>
<feature type="transmembrane region" description="Helical" evidence="7">
    <location>
        <begin position="438"/>
        <end position="460"/>
    </location>
</feature>
<evidence type="ECO:0000256" key="2">
    <source>
        <dbReference type="ARBA" id="ARBA00022448"/>
    </source>
</evidence>
<evidence type="ECO:0000256" key="3">
    <source>
        <dbReference type="ARBA" id="ARBA00022692"/>
    </source>
</evidence>
<dbReference type="EMBL" id="AWGJ01000001">
    <property type="protein sequence ID" value="ODN84000.1"/>
    <property type="molecule type" value="Genomic_DNA"/>
</dbReference>
<feature type="transmembrane region" description="Helical" evidence="7">
    <location>
        <begin position="282"/>
        <end position="299"/>
    </location>
</feature>
<dbReference type="Gene3D" id="1.20.1250.20">
    <property type="entry name" value="MFS general substrate transporter like domains"/>
    <property type="match status" value="2"/>
</dbReference>
<keyword evidence="3 7" id="KW-0812">Transmembrane</keyword>
<dbReference type="GO" id="GO:0016020">
    <property type="term" value="C:membrane"/>
    <property type="evidence" value="ECO:0007669"/>
    <property type="project" value="UniProtKB-SubCell"/>
</dbReference>
<dbReference type="InterPro" id="IPR050930">
    <property type="entry name" value="MFS_Vesicular_Transporter"/>
</dbReference>
<comment type="subcellular location">
    <subcellularLocation>
        <location evidence="1">Membrane</location>
        <topology evidence="1">Multi-pass membrane protein</topology>
    </subcellularLocation>
</comment>
<dbReference type="STRING" id="1295533.A0A1E3I5U3"/>
<dbReference type="PROSITE" id="PS50850">
    <property type="entry name" value="MFS"/>
    <property type="match status" value="1"/>
</dbReference>
<dbReference type="GeneID" id="30151344"/>
<protein>
    <recommendedName>
        <fullName evidence="8">Major facilitator superfamily (MFS) profile domain-containing protein</fullName>
    </recommendedName>
</protein>
<evidence type="ECO:0000256" key="4">
    <source>
        <dbReference type="ARBA" id="ARBA00022989"/>
    </source>
</evidence>
<keyword evidence="5 7" id="KW-0472">Membrane</keyword>
<name>A0A1E3I5U3_9TREE</name>